<proteinExistence type="predicted"/>
<reference evidence="4 5" key="1">
    <citation type="submission" date="2024-03" db="EMBL/GenBank/DDBJ databases">
        <title>Aureococcus anophagefferens CCMP1851 and Kratosvirus quantuckense: Draft genome of a second virus-susceptible host strain in the model system.</title>
        <authorList>
            <person name="Chase E."/>
            <person name="Truchon A.R."/>
            <person name="Schepens W."/>
            <person name="Wilhelm S.W."/>
        </authorList>
    </citation>
    <scope>NUCLEOTIDE SEQUENCE [LARGE SCALE GENOMIC DNA]</scope>
    <source>
        <strain evidence="4 5">CCMP1851</strain>
    </source>
</reference>
<dbReference type="InterPro" id="IPR000192">
    <property type="entry name" value="Aminotrans_V_dom"/>
</dbReference>
<evidence type="ECO:0000313" key="4">
    <source>
        <dbReference type="EMBL" id="KAK7233066.1"/>
    </source>
</evidence>
<comment type="caution">
    <text evidence="4">The sequence shown here is derived from an EMBL/GenBank/DDBJ whole genome shotgun (WGS) entry which is preliminary data.</text>
</comment>
<dbReference type="InterPro" id="IPR015421">
    <property type="entry name" value="PyrdxlP-dep_Trfase_major"/>
</dbReference>
<dbReference type="Gene3D" id="3.90.1150.10">
    <property type="entry name" value="Aspartate Aminotransferase, domain 1"/>
    <property type="match status" value="1"/>
</dbReference>
<dbReference type="Proteomes" id="UP001363151">
    <property type="component" value="Unassembled WGS sequence"/>
</dbReference>
<feature type="signal peptide" evidence="2">
    <location>
        <begin position="1"/>
        <end position="16"/>
    </location>
</feature>
<dbReference type="InterPro" id="IPR015424">
    <property type="entry name" value="PyrdxlP-dep_Trfase"/>
</dbReference>
<feature type="domain" description="Aminotransferase class V" evidence="3">
    <location>
        <begin position="113"/>
        <end position="441"/>
    </location>
</feature>
<dbReference type="PANTHER" id="PTHR43092">
    <property type="entry name" value="L-CYSTEINE DESULFHYDRASE"/>
    <property type="match status" value="1"/>
</dbReference>
<dbReference type="SUPFAM" id="SSF53383">
    <property type="entry name" value="PLP-dependent transferases"/>
    <property type="match status" value="1"/>
</dbReference>
<dbReference type="Pfam" id="PF00266">
    <property type="entry name" value="Aminotran_5"/>
    <property type="match status" value="1"/>
</dbReference>
<dbReference type="InterPro" id="IPR015422">
    <property type="entry name" value="PyrdxlP-dep_Trfase_small"/>
</dbReference>
<keyword evidence="1" id="KW-0663">Pyridoxal phosphate</keyword>
<dbReference type="EMBL" id="JBBJCI010000364">
    <property type="protein sequence ID" value="KAK7233066.1"/>
    <property type="molecule type" value="Genomic_DNA"/>
</dbReference>
<protein>
    <submittedName>
        <fullName evidence="4">Cysteine desulfurase</fullName>
    </submittedName>
</protein>
<gene>
    <name evidence="4" type="ORF">SO694_00039244</name>
</gene>
<evidence type="ECO:0000256" key="1">
    <source>
        <dbReference type="ARBA" id="ARBA00022898"/>
    </source>
</evidence>
<evidence type="ECO:0000313" key="5">
    <source>
        <dbReference type="Proteomes" id="UP001363151"/>
    </source>
</evidence>
<sequence>MAWRTLLLLLAAATNAQSVSVATNAQSAGVATDALPPPAAPNAPLPPCAPLLAAARRIPVPADAFFMPANLSYLNVGSLGPTPRAAVDCAVEQWKQLEADKVSRYPWSGGLPEATRALAARSLGANVSLDEVALVPSTTVGLTLVADGLASAGYFARDRWGGAAPRVLTTDQEHGGGVAAWRHYVTTGLLGGLDAVALGAPPASAAAVVAAFAAALDAGPAYAVVAVSHVLTTTGAALPVRELAALAHERGALFVVDGAQAVGNLDVDVEKTGADAYAVSAHKWLLAPTGSGLLYVRRAARPMIAPTYLDEGFSAYTQCTGTTPLQTIAGLGYALAFVDALGGQAALRAHNAALYGVTYAALAKLPRVAILSAPPGSGLDSALLSFALPACAPHGAVADGLAARGIVVKLLPDGEGGTPLVANALRVSHHVFNAAADMERFAASLAAEVDARCAGLI</sequence>
<dbReference type="PANTHER" id="PTHR43092:SF2">
    <property type="entry name" value="HERCYNYLCYSTEINE SULFOXIDE LYASE"/>
    <property type="match status" value="1"/>
</dbReference>
<evidence type="ECO:0000256" key="2">
    <source>
        <dbReference type="SAM" id="SignalP"/>
    </source>
</evidence>
<dbReference type="Gene3D" id="3.40.640.10">
    <property type="entry name" value="Type I PLP-dependent aspartate aminotransferase-like (Major domain)"/>
    <property type="match status" value="1"/>
</dbReference>
<keyword evidence="2" id="KW-0732">Signal</keyword>
<organism evidence="4 5">
    <name type="scientific">Aureococcus anophagefferens</name>
    <name type="common">Harmful bloom alga</name>
    <dbReference type="NCBI Taxonomy" id="44056"/>
    <lineage>
        <taxon>Eukaryota</taxon>
        <taxon>Sar</taxon>
        <taxon>Stramenopiles</taxon>
        <taxon>Ochrophyta</taxon>
        <taxon>Pelagophyceae</taxon>
        <taxon>Pelagomonadales</taxon>
        <taxon>Pelagomonadaceae</taxon>
        <taxon>Aureococcus</taxon>
    </lineage>
</organism>
<name>A0ABR1FLM7_AURAN</name>
<keyword evidence="5" id="KW-1185">Reference proteome</keyword>
<feature type="chain" id="PRO_5046971141" evidence="2">
    <location>
        <begin position="17"/>
        <end position="457"/>
    </location>
</feature>
<evidence type="ECO:0000259" key="3">
    <source>
        <dbReference type="Pfam" id="PF00266"/>
    </source>
</evidence>
<accession>A0ABR1FLM7</accession>